<evidence type="ECO:0000313" key="3">
    <source>
        <dbReference type="Proteomes" id="UP000503482"/>
    </source>
</evidence>
<gene>
    <name evidence="2" type="ORF">AVENP_1253</name>
</gene>
<dbReference type="Proteomes" id="UP000503482">
    <property type="component" value="Chromosome"/>
</dbReference>
<feature type="transmembrane region" description="Helical" evidence="1">
    <location>
        <begin position="81"/>
        <end position="99"/>
    </location>
</feature>
<keyword evidence="1" id="KW-0472">Membrane</keyword>
<dbReference type="KEGG" id="avp:AVENP_1253"/>
<feature type="transmembrane region" description="Helical" evidence="1">
    <location>
        <begin position="54"/>
        <end position="74"/>
    </location>
</feature>
<dbReference type="AlphaFoldDB" id="A0AAE7BAS2"/>
<name>A0AAE7BAS2_9BACT</name>
<feature type="transmembrane region" description="Helical" evidence="1">
    <location>
        <begin position="21"/>
        <end position="48"/>
    </location>
</feature>
<dbReference type="RefSeq" id="WP_128358713.1">
    <property type="nucleotide sequence ID" value="NZ_CP053840.1"/>
</dbReference>
<keyword evidence="1" id="KW-0812">Transmembrane</keyword>
<proteinExistence type="predicted"/>
<dbReference type="EMBL" id="CP053840">
    <property type="protein sequence ID" value="QKF66807.1"/>
    <property type="molecule type" value="Genomic_DNA"/>
</dbReference>
<sequence>MIKKIYTYLSTPEEKGKEIGLFRTITAIFGGLVLSYLTMTLVAFIIPLEIKESAIISIMFNTFAWAVAATWIALSYTKFDALIKFLVPTIIFTIALYILY</sequence>
<keyword evidence="3" id="KW-1185">Reference proteome</keyword>
<keyword evidence="1" id="KW-1133">Transmembrane helix</keyword>
<reference evidence="2 3" key="1">
    <citation type="submission" date="2020-05" db="EMBL/GenBank/DDBJ databases">
        <title>Complete genome sequencing of Campylobacter and Arcobacter type strains.</title>
        <authorList>
            <person name="Miller W.G."/>
            <person name="Yee E."/>
        </authorList>
    </citation>
    <scope>NUCLEOTIDE SEQUENCE [LARGE SCALE GENOMIC DNA]</scope>
    <source>
        <strain evidence="2 3">LMG 26156</strain>
    </source>
</reference>
<organism evidence="2 3">
    <name type="scientific">Arcobacter venerupis</name>
    <dbReference type="NCBI Taxonomy" id="1054033"/>
    <lineage>
        <taxon>Bacteria</taxon>
        <taxon>Pseudomonadati</taxon>
        <taxon>Campylobacterota</taxon>
        <taxon>Epsilonproteobacteria</taxon>
        <taxon>Campylobacterales</taxon>
        <taxon>Arcobacteraceae</taxon>
        <taxon>Arcobacter</taxon>
    </lineage>
</organism>
<evidence type="ECO:0000256" key="1">
    <source>
        <dbReference type="SAM" id="Phobius"/>
    </source>
</evidence>
<evidence type="ECO:0000313" key="2">
    <source>
        <dbReference type="EMBL" id="QKF66807.1"/>
    </source>
</evidence>
<accession>A0AAE7BAS2</accession>
<protein>
    <submittedName>
        <fullName evidence="2">Membrane protein</fullName>
    </submittedName>
</protein>